<comment type="caution">
    <text evidence="4">The sequence shown here is derived from an EMBL/GenBank/DDBJ whole genome shotgun (WGS) entry which is preliminary data.</text>
</comment>
<evidence type="ECO:0000259" key="3">
    <source>
        <dbReference type="Pfam" id="PF13505"/>
    </source>
</evidence>
<gene>
    <name evidence="4" type="ORF">QS748_08745</name>
</gene>
<evidence type="ECO:0000256" key="2">
    <source>
        <dbReference type="SAM" id="SignalP"/>
    </source>
</evidence>
<evidence type="ECO:0000256" key="1">
    <source>
        <dbReference type="ARBA" id="ARBA00022729"/>
    </source>
</evidence>
<dbReference type="Proteomes" id="UP001178148">
    <property type="component" value="Unassembled WGS sequence"/>
</dbReference>
<dbReference type="InterPro" id="IPR027385">
    <property type="entry name" value="Beta-barrel_OMP"/>
</dbReference>
<dbReference type="AlphaFoldDB" id="A0AA90ST79"/>
<dbReference type="EMBL" id="JASXSV010000011">
    <property type="protein sequence ID" value="MDP0589259.1"/>
    <property type="molecule type" value="Genomic_DNA"/>
</dbReference>
<dbReference type="SUPFAM" id="SSF56925">
    <property type="entry name" value="OMPA-like"/>
    <property type="match status" value="1"/>
</dbReference>
<protein>
    <submittedName>
        <fullName evidence="4">Porin family protein</fullName>
    </submittedName>
</protein>
<evidence type="ECO:0000313" key="4">
    <source>
        <dbReference type="EMBL" id="MDP0589259.1"/>
    </source>
</evidence>
<reference evidence="4 5" key="1">
    <citation type="journal article" date="2023" name="bioRxiv">
        <title>An intranuclear bacterial parasite of deep-sea mussels expresses apoptosis inhibitors acquired from its host.</title>
        <authorList>
            <person name="Gonzalez Porras M.A."/>
            <person name="Assie A."/>
            <person name="Tietjen M."/>
            <person name="Violette M."/>
            <person name="Kleiner M."/>
            <person name="Gruber-Vodicka H."/>
            <person name="Dubilier N."/>
            <person name="Leisch N."/>
        </authorList>
    </citation>
    <scope>NUCLEOTIDE SEQUENCE [LARGE SCALE GENOMIC DNA]</scope>
    <source>
        <strain evidence="4">IAP13</strain>
    </source>
</reference>
<dbReference type="Pfam" id="PF13505">
    <property type="entry name" value="OMP_b-brl"/>
    <property type="match status" value="1"/>
</dbReference>
<keyword evidence="1 2" id="KW-0732">Signal</keyword>
<proteinExistence type="predicted"/>
<evidence type="ECO:0000313" key="5">
    <source>
        <dbReference type="Proteomes" id="UP001178148"/>
    </source>
</evidence>
<sequence length="216" mass="23599">MKKTLTAFGLLLSSSVMATGFYGGGQVGTSSTSLKNTYTVHYNNPPTHTEKTNDSTGASGTAYGIYGGYRFDFNNFFIASELDYNANTAVSTSCHHGIEMTYTQHPSLGINILAGLPIVDDLEIYGRIGYTQSSITAKAKNSDVFDPISKKFSGIVLGLGAQHHFDDRLSIRLDYKYIMYKEVSATILDDPLINMSYDCSVKPESHAFTIGAQYSF</sequence>
<feature type="chain" id="PRO_5041743637" evidence="2">
    <location>
        <begin position="19"/>
        <end position="216"/>
    </location>
</feature>
<feature type="domain" description="Outer membrane protein beta-barrel" evidence="3">
    <location>
        <begin position="13"/>
        <end position="216"/>
    </location>
</feature>
<feature type="signal peptide" evidence="2">
    <location>
        <begin position="1"/>
        <end position="18"/>
    </location>
</feature>
<name>A0AA90ST79_9GAMM</name>
<dbReference type="Gene3D" id="2.40.160.20">
    <property type="match status" value="1"/>
</dbReference>
<accession>A0AA90ST79</accession>
<dbReference type="InterPro" id="IPR011250">
    <property type="entry name" value="OMP/PagP_B-barrel"/>
</dbReference>
<keyword evidence="5" id="KW-1185">Reference proteome</keyword>
<organism evidence="4 5">
    <name type="scientific">Candidatus Endonucleibacter bathymodioli</name>
    <dbReference type="NCBI Taxonomy" id="539814"/>
    <lineage>
        <taxon>Bacteria</taxon>
        <taxon>Pseudomonadati</taxon>
        <taxon>Pseudomonadota</taxon>
        <taxon>Gammaproteobacteria</taxon>
        <taxon>Oceanospirillales</taxon>
        <taxon>Endozoicomonadaceae</taxon>
        <taxon>Candidatus Endonucleibacter</taxon>
    </lineage>
</organism>